<protein>
    <submittedName>
        <fullName evidence="2">Uncharacterized protein</fullName>
    </submittedName>
</protein>
<sequence>MSRATATSYDEESVGSCCPPAPPTPAPPPSAAVPRGAPVRRQLDFGGGDLDLNDDDLLILALDDIERYSEAKRRAPPCVCGRGVCAVEQGGHGRLMYVCPSRPKCKHIALCEEVDLSPKPQPAFRSHLKPSNPCVFSVPSNHITDARTPINSINQQGPDVTSPTNVSPQGAVIAPFNATSRGAGATTPVNFSPQGAKATAPVKVSPQGAKATTPVKVSSQGAGSNSATPICQCTAGKCKRARVGNVDYYVCPIPKGKGACSHKVPVNPVEKEANGNNLVQAGDNNANGSVNPAQPKDDEWPFDIINNEIVPTARATPSNEVRQESPSMLHQPTDVVKTPTKSPMPPYVTRSPRTPCSDDICFECGKKGHWSNNCPKPRPCFHCGMVGHWKGSCPLLLDRRGS</sequence>
<accession>A0A0A9E6A3</accession>
<feature type="compositionally biased region" description="Polar residues" evidence="1">
    <location>
        <begin position="316"/>
        <end position="330"/>
    </location>
</feature>
<dbReference type="Pfam" id="PF00098">
    <property type="entry name" value="zf-CCHC"/>
    <property type="match status" value="1"/>
</dbReference>
<dbReference type="AlphaFoldDB" id="A0A0A9E6A3"/>
<dbReference type="InterPro" id="IPR036875">
    <property type="entry name" value="Znf_CCHC_sf"/>
</dbReference>
<dbReference type="GO" id="GO:0003676">
    <property type="term" value="F:nucleic acid binding"/>
    <property type="evidence" value="ECO:0007669"/>
    <property type="project" value="InterPro"/>
</dbReference>
<dbReference type="SUPFAM" id="SSF57756">
    <property type="entry name" value="Retrovirus zinc finger-like domains"/>
    <property type="match status" value="1"/>
</dbReference>
<dbReference type="InterPro" id="IPR001878">
    <property type="entry name" value="Znf_CCHC"/>
</dbReference>
<evidence type="ECO:0000313" key="2">
    <source>
        <dbReference type="EMBL" id="JAD93430.1"/>
    </source>
</evidence>
<dbReference type="GO" id="GO:0008270">
    <property type="term" value="F:zinc ion binding"/>
    <property type="evidence" value="ECO:0007669"/>
    <property type="project" value="InterPro"/>
</dbReference>
<reference evidence="2" key="2">
    <citation type="journal article" date="2015" name="Data Brief">
        <title>Shoot transcriptome of the giant reed, Arundo donax.</title>
        <authorList>
            <person name="Barrero R.A."/>
            <person name="Guerrero F.D."/>
            <person name="Moolhuijzen P."/>
            <person name="Goolsby J.A."/>
            <person name="Tidwell J."/>
            <person name="Bellgard S.E."/>
            <person name="Bellgard M.I."/>
        </authorList>
    </citation>
    <scope>NUCLEOTIDE SEQUENCE</scope>
    <source>
        <tissue evidence="2">Shoot tissue taken approximately 20 cm above the soil surface</tissue>
    </source>
</reference>
<feature type="region of interest" description="Disordered" evidence="1">
    <location>
        <begin position="187"/>
        <end position="207"/>
    </location>
</feature>
<proteinExistence type="predicted"/>
<feature type="region of interest" description="Disordered" evidence="1">
    <location>
        <begin position="1"/>
        <end position="36"/>
    </location>
</feature>
<dbReference type="EMBL" id="GBRH01204465">
    <property type="protein sequence ID" value="JAD93430.1"/>
    <property type="molecule type" value="Transcribed_RNA"/>
</dbReference>
<dbReference type="Gene3D" id="4.10.60.10">
    <property type="entry name" value="Zinc finger, CCHC-type"/>
    <property type="match status" value="1"/>
</dbReference>
<organism evidence="2">
    <name type="scientific">Arundo donax</name>
    <name type="common">Giant reed</name>
    <name type="synonym">Donax arundinaceus</name>
    <dbReference type="NCBI Taxonomy" id="35708"/>
    <lineage>
        <taxon>Eukaryota</taxon>
        <taxon>Viridiplantae</taxon>
        <taxon>Streptophyta</taxon>
        <taxon>Embryophyta</taxon>
        <taxon>Tracheophyta</taxon>
        <taxon>Spermatophyta</taxon>
        <taxon>Magnoliopsida</taxon>
        <taxon>Liliopsida</taxon>
        <taxon>Poales</taxon>
        <taxon>Poaceae</taxon>
        <taxon>PACMAD clade</taxon>
        <taxon>Arundinoideae</taxon>
        <taxon>Arundineae</taxon>
        <taxon>Arundo</taxon>
    </lineage>
</organism>
<feature type="region of interest" description="Disordered" evidence="1">
    <location>
        <begin position="316"/>
        <end position="351"/>
    </location>
</feature>
<reference evidence="2" key="1">
    <citation type="submission" date="2014-09" db="EMBL/GenBank/DDBJ databases">
        <authorList>
            <person name="Magalhaes I.L.F."/>
            <person name="Oliveira U."/>
            <person name="Santos F.R."/>
            <person name="Vidigal T.H.D.A."/>
            <person name="Brescovit A.D."/>
            <person name="Santos A.J."/>
        </authorList>
    </citation>
    <scope>NUCLEOTIDE SEQUENCE</scope>
    <source>
        <tissue evidence="2">Shoot tissue taken approximately 20 cm above the soil surface</tissue>
    </source>
</reference>
<name>A0A0A9E6A3_ARUDO</name>
<feature type="compositionally biased region" description="Pro residues" evidence="1">
    <location>
        <begin position="19"/>
        <end position="31"/>
    </location>
</feature>
<dbReference type="SMART" id="SM00343">
    <property type="entry name" value="ZnF_C2HC"/>
    <property type="match status" value="2"/>
</dbReference>
<dbReference type="PROSITE" id="PS50158">
    <property type="entry name" value="ZF_CCHC"/>
    <property type="match status" value="2"/>
</dbReference>
<evidence type="ECO:0000256" key="1">
    <source>
        <dbReference type="SAM" id="MobiDB-lite"/>
    </source>
</evidence>